<evidence type="ECO:0000313" key="3">
    <source>
        <dbReference type="Proteomes" id="UP001321473"/>
    </source>
</evidence>
<evidence type="ECO:0000313" key="2">
    <source>
        <dbReference type="EMBL" id="KAK8785537.1"/>
    </source>
</evidence>
<dbReference type="Proteomes" id="UP001321473">
    <property type="component" value="Unassembled WGS sequence"/>
</dbReference>
<evidence type="ECO:0000256" key="1">
    <source>
        <dbReference type="SAM" id="Phobius"/>
    </source>
</evidence>
<proteinExistence type="predicted"/>
<feature type="transmembrane region" description="Helical" evidence="1">
    <location>
        <begin position="52"/>
        <end position="71"/>
    </location>
</feature>
<keyword evidence="3" id="KW-1185">Reference proteome</keyword>
<dbReference type="AlphaFoldDB" id="A0AAQ4FE95"/>
<keyword evidence="1" id="KW-0812">Transmembrane</keyword>
<organism evidence="2 3">
    <name type="scientific">Amblyomma americanum</name>
    <name type="common">Lone star tick</name>
    <dbReference type="NCBI Taxonomy" id="6943"/>
    <lineage>
        <taxon>Eukaryota</taxon>
        <taxon>Metazoa</taxon>
        <taxon>Ecdysozoa</taxon>
        <taxon>Arthropoda</taxon>
        <taxon>Chelicerata</taxon>
        <taxon>Arachnida</taxon>
        <taxon>Acari</taxon>
        <taxon>Parasitiformes</taxon>
        <taxon>Ixodida</taxon>
        <taxon>Ixodoidea</taxon>
        <taxon>Ixodidae</taxon>
        <taxon>Amblyomminae</taxon>
        <taxon>Amblyomma</taxon>
    </lineage>
</organism>
<name>A0AAQ4FE95_AMBAM</name>
<keyword evidence="1" id="KW-1133">Transmembrane helix</keyword>
<gene>
    <name evidence="2" type="ORF">V5799_008097</name>
</gene>
<keyword evidence="1" id="KW-0472">Membrane</keyword>
<comment type="caution">
    <text evidence="2">The sequence shown here is derived from an EMBL/GenBank/DDBJ whole genome shotgun (WGS) entry which is preliminary data.</text>
</comment>
<reference evidence="2 3" key="1">
    <citation type="journal article" date="2023" name="Arcadia Sci">
        <title>De novo assembly of a long-read Amblyomma americanum tick genome.</title>
        <authorList>
            <person name="Chou S."/>
            <person name="Poskanzer K.E."/>
            <person name="Rollins M."/>
            <person name="Thuy-Boun P.S."/>
        </authorList>
    </citation>
    <scope>NUCLEOTIDE SEQUENCE [LARGE SCALE GENOMIC DNA]</scope>
    <source>
        <strain evidence="2">F_SG_1</strain>
        <tissue evidence="2">Salivary glands</tissue>
    </source>
</reference>
<accession>A0AAQ4FE95</accession>
<sequence>MSYASVNTYSSFLHVQGVLKINNGGKQRGFKSATTESVENELSLYRELGADTMAGCFIFAYLLSLVLVANVRGQVCGTAANQPCNATQIFSSFEMSYLAESTSQTSQGVCTYLVRESEEIVDGKANFSLLTRPEAGTDVRRRLAAVKTRTH</sequence>
<dbReference type="EMBL" id="JARKHS020003460">
    <property type="protein sequence ID" value="KAK8785537.1"/>
    <property type="molecule type" value="Genomic_DNA"/>
</dbReference>
<protein>
    <submittedName>
        <fullName evidence="2">Uncharacterized protein</fullName>
    </submittedName>
</protein>